<dbReference type="EMBL" id="BAAAGE010000006">
    <property type="protein sequence ID" value="GAA0732114.1"/>
    <property type="molecule type" value="Genomic_DNA"/>
</dbReference>
<comment type="caution">
    <text evidence="1">The sequence shown here is derived from an EMBL/GenBank/DDBJ whole genome shotgun (WGS) entry which is preliminary data.</text>
</comment>
<dbReference type="RefSeq" id="WP_343914499.1">
    <property type="nucleotide sequence ID" value="NZ_BAAAGE010000006.1"/>
</dbReference>
<name>A0ABP3UEQ7_9FLAO</name>
<gene>
    <name evidence="1" type="ORF">GCM10009430_44990</name>
</gene>
<protein>
    <submittedName>
        <fullName evidence="1">Uncharacterized protein</fullName>
    </submittedName>
</protein>
<evidence type="ECO:0000313" key="2">
    <source>
        <dbReference type="Proteomes" id="UP001501758"/>
    </source>
</evidence>
<keyword evidence="2" id="KW-1185">Reference proteome</keyword>
<proteinExistence type="predicted"/>
<sequence>MTIEEQGFWAEFRFRITRNKILNAYCDWIEPKSYYLNVPSTIIEGKAGFLMPEMEEYNFKLIISKEISEFTNQEWLDLARFIIDADTIDFNGSTLTLKLVEQL</sequence>
<reference evidence="2" key="1">
    <citation type="journal article" date="2019" name="Int. J. Syst. Evol. Microbiol.">
        <title>The Global Catalogue of Microorganisms (GCM) 10K type strain sequencing project: providing services to taxonomists for standard genome sequencing and annotation.</title>
        <authorList>
            <consortium name="The Broad Institute Genomics Platform"/>
            <consortium name="The Broad Institute Genome Sequencing Center for Infectious Disease"/>
            <person name="Wu L."/>
            <person name="Ma J."/>
        </authorList>
    </citation>
    <scope>NUCLEOTIDE SEQUENCE [LARGE SCALE GENOMIC DNA]</scope>
    <source>
        <strain evidence="2">JCM 15974</strain>
    </source>
</reference>
<dbReference type="Proteomes" id="UP001501758">
    <property type="component" value="Unassembled WGS sequence"/>
</dbReference>
<accession>A0ABP3UEQ7</accession>
<evidence type="ECO:0000313" key="1">
    <source>
        <dbReference type="EMBL" id="GAA0732114.1"/>
    </source>
</evidence>
<organism evidence="1 2">
    <name type="scientific">Aquimarina litoralis</name>
    <dbReference type="NCBI Taxonomy" id="584605"/>
    <lineage>
        <taxon>Bacteria</taxon>
        <taxon>Pseudomonadati</taxon>
        <taxon>Bacteroidota</taxon>
        <taxon>Flavobacteriia</taxon>
        <taxon>Flavobacteriales</taxon>
        <taxon>Flavobacteriaceae</taxon>
        <taxon>Aquimarina</taxon>
    </lineage>
</organism>